<keyword evidence="1" id="KW-0433">Leucine-rich repeat</keyword>
<accession>A0A814G0L4</accession>
<protein>
    <submittedName>
        <fullName evidence="3">Uncharacterized protein</fullName>
    </submittedName>
</protein>
<dbReference type="InterPro" id="IPR032675">
    <property type="entry name" value="LRR_dom_sf"/>
</dbReference>
<dbReference type="InterPro" id="IPR003591">
    <property type="entry name" value="Leu-rich_rpt_typical-subtyp"/>
</dbReference>
<evidence type="ECO:0000313" key="4">
    <source>
        <dbReference type="Proteomes" id="UP000663879"/>
    </source>
</evidence>
<dbReference type="SUPFAM" id="SSF52058">
    <property type="entry name" value="L domain-like"/>
    <property type="match status" value="1"/>
</dbReference>
<dbReference type="SMART" id="SM00369">
    <property type="entry name" value="LRR_TYP"/>
    <property type="match status" value="3"/>
</dbReference>
<name>A0A814G0L4_9BILA</name>
<evidence type="ECO:0000256" key="1">
    <source>
        <dbReference type="ARBA" id="ARBA00022614"/>
    </source>
</evidence>
<gene>
    <name evidence="3" type="ORF">OXX778_LOCUS15737</name>
</gene>
<evidence type="ECO:0000313" key="3">
    <source>
        <dbReference type="EMBL" id="CAF0987371.1"/>
    </source>
</evidence>
<proteinExistence type="predicted"/>
<dbReference type="Pfam" id="PF13306">
    <property type="entry name" value="LRR_5"/>
    <property type="match status" value="1"/>
</dbReference>
<keyword evidence="2" id="KW-0677">Repeat</keyword>
<organism evidence="3 4">
    <name type="scientific">Brachionus calyciflorus</name>
    <dbReference type="NCBI Taxonomy" id="104777"/>
    <lineage>
        <taxon>Eukaryota</taxon>
        <taxon>Metazoa</taxon>
        <taxon>Spiralia</taxon>
        <taxon>Gnathifera</taxon>
        <taxon>Rotifera</taxon>
        <taxon>Eurotatoria</taxon>
        <taxon>Monogononta</taxon>
        <taxon>Pseudotrocha</taxon>
        <taxon>Ploima</taxon>
        <taxon>Brachionidae</taxon>
        <taxon>Brachionus</taxon>
    </lineage>
</organism>
<dbReference type="Proteomes" id="UP000663879">
    <property type="component" value="Unassembled WGS sequence"/>
</dbReference>
<dbReference type="PANTHER" id="PTHR24366">
    <property type="entry name" value="IG(IMMUNOGLOBULIN) AND LRR(LEUCINE RICH REPEAT) DOMAINS"/>
    <property type="match status" value="1"/>
</dbReference>
<keyword evidence="4" id="KW-1185">Reference proteome</keyword>
<sequence>MGNRAGSAEYKPNELKWLDFSRITGKKIIADCGYGVGGGTSSNCQEWNKHNRVNDGVVALSAAQGSFLDQNQLINISINFRIDISRSGLNLIVPQAFKNCETVLTINLSFNNLTQLNSKSFYGMVKLKSLNIRNNQISQLESDLFKDVHLLNILELNNSLLKRLDENLFYNLTELESINLSSNQIETIDA</sequence>
<dbReference type="AlphaFoldDB" id="A0A814G0L4"/>
<comment type="caution">
    <text evidence="3">The sequence shown here is derived from an EMBL/GenBank/DDBJ whole genome shotgun (WGS) entry which is preliminary data.</text>
</comment>
<reference evidence="3" key="1">
    <citation type="submission" date="2021-02" db="EMBL/GenBank/DDBJ databases">
        <authorList>
            <person name="Nowell W R."/>
        </authorList>
    </citation>
    <scope>NUCLEOTIDE SEQUENCE</scope>
    <source>
        <strain evidence="3">Ploen Becks lab</strain>
    </source>
</reference>
<evidence type="ECO:0000256" key="2">
    <source>
        <dbReference type="ARBA" id="ARBA00022737"/>
    </source>
</evidence>
<dbReference type="Gene3D" id="3.80.10.10">
    <property type="entry name" value="Ribonuclease Inhibitor"/>
    <property type="match status" value="1"/>
</dbReference>
<dbReference type="OrthoDB" id="1055097at2759"/>
<dbReference type="EMBL" id="CAJNOC010003542">
    <property type="protein sequence ID" value="CAF0987371.1"/>
    <property type="molecule type" value="Genomic_DNA"/>
</dbReference>
<dbReference type="InterPro" id="IPR026906">
    <property type="entry name" value="LRR_5"/>
</dbReference>